<proteinExistence type="predicted"/>
<name>A0AAD4EUB6_9PEZI</name>
<sequence>MGVGRRGNTLYTIDFGLAKEFSDAERRKNVEGLPLGGTRRYASINNYNGRDDEKSVRIKEIKESLSAEALYDGYLPGEFATYINYTRDLAFDDKPDYLYLRRPFYRRSRAEGFTYDHVFDWTEKLFKEMQSQANPPVPSDMEVTETL</sequence>
<dbReference type="AlphaFoldDB" id="A0AAD4EUB6"/>
<dbReference type="EMBL" id="JAHCVI010000003">
    <property type="protein sequence ID" value="KAG7287652.1"/>
    <property type="molecule type" value="Genomic_DNA"/>
</dbReference>
<dbReference type="InterPro" id="IPR011009">
    <property type="entry name" value="Kinase-like_dom_sf"/>
</dbReference>
<dbReference type="PANTHER" id="PTHR11909">
    <property type="entry name" value="CASEIN KINASE-RELATED"/>
    <property type="match status" value="1"/>
</dbReference>
<gene>
    <name evidence="1" type="ORF">NEMBOFW57_007165</name>
</gene>
<dbReference type="Gene3D" id="1.10.510.10">
    <property type="entry name" value="Transferase(Phosphotransferase) domain 1"/>
    <property type="match status" value="2"/>
</dbReference>
<accession>A0AAD4EUB6</accession>
<reference evidence="1" key="1">
    <citation type="submission" date="2023-02" db="EMBL/GenBank/DDBJ databases">
        <authorList>
            <person name="Palmer J.M."/>
        </authorList>
    </citation>
    <scope>NUCLEOTIDE SEQUENCE</scope>
    <source>
        <strain evidence="1">FW57</strain>
    </source>
</reference>
<dbReference type="SUPFAM" id="SSF56112">
    <property type="entry name" value="Protein kinase-like (PK-like)"/>
    <property type="match status" value="1"/>
</dbReference>
<dbReference type="InterPro" id="IPR050235">
    <property type="entry name" value="CK1_Ser-Thr_kinase"/>
</dbReference>
<protein>
    <recommendedName>
        <fullName evidence="3">Non-specific serine/threonine protein kinase</fullName>
    </recommendedName>
</protein>
<dbReference type="Proteomes" id="UP001197093">
    <property type="component" value="Unassembled WGS sequence"/>
</dbReference>
<evidence type="ECO:0000313" key="2">
    <source>
        <dbReference type="Proteomes" id="UP001197093"/>
    </source>
</evidence>
<keyword evidence="2" id="KW-1185">Reference proteome</keyword>
<comment type="caution">
    <text evidence="1">The sequence shown here is derived from an EMBL/GenBank/DDBJ whole genome shotgun (WGS) entry which is preliminary data.</text>
</comment>
<evidence type="ECO:0008006" key="3">
    <source>
        <dbReference type="Google" id="ProtNLM"/>
    </source>
</evidence>
<organism evidence="1 2">
    <name type="scientific">Staphylotrichum longicolle</name>
    <dbReference type="NCBI Taxonomy" id="669026"/>
    <lineage>
        <taxon>Eukaryota</taxon>
        <taxon>Fungi</taxon>
        <taxon>Dikarya</taxon>
        <taxon>Ascomycota</taxon>
        <taxon>Pezizomycotina</taxon>
        <taxon>Sordariomycetes</taxon>
        <taxon>Sordariomycetidae</taxon>
        <taxon>Sordariales</taxon>
        <taxon>Chaetomiaceae</taxon>
        <taxon>Staphylotrichum</taxon>
    </lineage>
</organism>
<evidence type="ECO:0000313" key="1">
    <source>
        <dbReference type="EMBL" id="KAG7287652.1"/>
    </source>
</evidence>